<protein>
    <submittedName>
        <fullName evidence="2">Uncharacterized protein</fullName>
    </submittedName>
</protein>
<evidence type="ECO:0000313" key="4">
    <source>
        <dbReference type="Proteomes" id="UP000539787"/>
    </source>
</evidence>
<proteinExistence type="predicted"/>
<gene>
    <name evidence="2" type="ORF">HX900_21825</name>
    <name evidence="1" type="ORF">HX902_00995</name>
</gene>
<sequence>MGEKSNKVIAMLAPVTNDGDNSGQPSAASFEASALAYKPLEDRPIDTAWTSQPIDAS</sequence>
<evidence type="ECO:0000313" key="2">
    <source>
        <dbReference type="EMBL" id="NZD63709.1"/>
    </source>
</evidence>
<dbReference type="AlphaFoldDB" id="A0A7Z0RLE8"/>
<comment type="caution">
    <text evidence="2">The sequence shown here is derived from an EMBL/GenBank/DDBJ whole genome shotgun (WGS) entry which is preliminary data.</text>
</comment>
<dbReference type="Proteomes" id="UP000532162">
    <property type="component" value="Unassembled WGS sequence"/>
</dbReference>
<dbReference type="EMBL" id="JACCPJ010000006">
    <property type="protein sequence ID" value="NZD63709.1"/>
    <property type="molecule type" value="Genomic_DNA"/>
</dbReference>
<evidence type="ECO:0000313" key="3">
    <source>
        <dbReference type="Proteomes" id="UP000532162"/>
    </source>
</evidence>
<name>A0A7Z0RLE8_9HYPH</name>
<accession>A0A7Z0RLE8</accession>
<reference evidence="3 4" key="1">
    <citation type="submission" date="2020-07" db="EMBL/GenBank/DDBJ databases">
        <authorList>
            <person name="Sun Q."/>
        </authorList>
    </citation>
    <scope>NUCLEOTIDE SEQUENCE [LARGE SCALE GENOMIC DNA]</scope>
    <source>
        <strain evidence="2 3">WYCCWR 11290</strain>
        <strain evidence="1 4">WYCCWR 11317</strain>
    </source>
</reference>
<dbReference type="RefSeq" id="WP_171603326.1">
    <property type="nucleotide sequence ID" value="NZ_JABFCQ010000003.1"/>
</dbReference>
<dbReference type="EMBL" id="JACGBJ010000001">
    <property type="protein sequence ID" value="MBA5800223.1"/>
    <property type="molecule type" value="Genomic_DNA"/>
</dbReference>
<organism evidence="2 3">
    <name type="scientific">Rhizobium changzhiense</name>
    <dbReference type="NCBI Taxonomy" id="2692317"/>
    <lineage>
        <taxon>Bacteria</taxon>
        <taxon>Pseudomonadati</taxon>
        <taxon>Pseudomonadota</taxon>
        <taxon>Alphaproteobacteria</taxon>
        <taxon>Hyphomicrobiales</taxon>
        <taxon>Rhizobiaceae</taxon>
        <taxon>Rhizobium/Agrobacterium group</taxon>
        <taxon>Rhizobium</taxon>
    </lineage>
</organism>
<keyword evidence="4" id="KW-1185">Reference proteome</keyword>
<evidence type="ECO:0000313" key="1">
    <source>
        <dbReference type="EMBL" id="MBA5800223.1"/>
    </source>
</evidence>
<dbReference type="Proteomes" id="UP000539787">
    <property type="component" value="Unassembled WGS sequence"/>
</dbReference>